<protein>
    <submittedName>
        <fullName evidence="3">MobA-like NTP transferase domain-containing protein</fullName>
    </submittedName>
</protein>
<proteinExistence type="predicted"/>
<feature type="domain" description="MobA-like NTP transferase" evidence="2">
    <location>
        <begin position="24"/>
        <end position="146"/>
    </location>
</feature>
<reference evidence="4" key="1">
    <citation type="submission" date="2016-12" db="EMBL/GenBank/DDBJ databases">
        <authorList>
            <person name="Varghese N."/>
            <person name="Submissions S."/>
        </authorList>
    </citation>
    <scope>NUCLEOTIDE SEQUENCE [LARGE SCALE GENOMIC DNA]</scope>
    <source>
        <strain evidence="4">DSM 11032</strain>
    </source>
</reference>
<dbReference type="STRING" id="198312.SAMN02745193_02052"/>
<dbReference type="SUPFAM" id="SSF53448">
    <property type="entry name" value="Nucleotide-diphospho-sugar transferases"/>
    <property type="match status" value="1"/>
</dbReference>
<evidence type="ECO:0000259" key="2">
    <source>
        <dbReference type="Pfam" id="PF12804"/>
    </source>
</evidence>
<dbReference type="GO" id="GO:0016779">
    <property type="term" value="F:nucleotidyltransferase activity"/>
    <property type="evidence" value="ECO:0007669"/>
    <property type="project" value="UniProtKB-ARBA"/>
</dbReference>
<keyword evidence="3" id="KW-0808">Transferase</keyword>
<gene>
    <name evidence="3" type="ORF">SAMN02745193_02052</name>
</gene>
<evidence type="ECO:0000313" key="4">
    <source>
        <dbReference type="Proteomes" id="UP000184391"/>
    </source>
</evidence>
<dbReference type="Proteomes" id="UP000184391">
    <property type="component" value="Unassembled WGS sequence"/>
</dbReference>
<evidence type="ECO:0000256" key="1">
    <source>
        <dbReference type="ARBA" id="ARBA00022842"/>
    </source>
</evidence>
<dbReference type="Pfam" id="PF12804">
    <property type="entry name" value="NTP_transf_3"/>
    <property type="match status" value="1"/>
</dbReference>
<keyword evidence="4" id="KW-1185">Reference proteome</keyword>
<name>A0A1M7SN75_9SPHN</name>
<organism evidence="3 4">
    <name type="scientific">Erythrobacter sanguineus</name>
    <dbReference type="NCBI Taxonomy" id="198312"/>
    <lineage>
        <taxon>Bacteria</taxon>
        <taxon>Pseudomonadati</taxon>
        <taxon>Pseudomonadota</taxon>
        <taxon>Alphaproteobacteria</taxon>
        <taxon>Sphingomonadales</taxon>
        <taxon>Erythrobacteraceae</taxon>
        <taxon>Erythrobacter/Porphyrobacter group</taxon>
        <taxon>Erythrobacter</taxon>
    </lineage>
</organism>
<dbReference type="InterPro" id="IPR029044">
    <property type="entry name" value="Nucleotide-diphossugar_trans"/>
</dbReference>
<keyword evidence="1" id="KW-0460">Magnesium</keyword>
<dbReference type="OrthoDB" id="7400486at2"/>
<dbReference type="Gene3D" id="3.90.550.10">
    <property type="entry name" value="Spore Coat Polysaccharide Biosynthesis Protein SpsA, Chain A"/>
    <property type="match status" value="1"/>
</dbReference>
<dbReference type="EMBL" id="FRDF01000011">
    <property type="protein sequence ID" value="SHN59900.1"/>
    <property type="molecule type" value="Genomic_DNA"/>
</dbReference>
<dbReference type="InterPro" id="IPR025877">
    <property type="entry name" value="MobA-like_NTP_Trfase"/>
</dbReference>
<sequence length="280" mass="29878">MGNDIKVTALVMAGKRSGVLDPLAERAGVSQKAVVPVNGTPMIERVVAQVAACPAVGAIRVVAHDEGEIARLPTIAALIAEGRLSMVEGRFNIVDSVFAGAQGADFPLLITTADNCLVTPEGYAEFIAKCLEAGAGGAAALARREDVQAADPIGQKRFYEFRDGAYSNCNTYWLGSAQALSAAEIMRDGGQFIKYPRRIIKAFGLVNLIRFRMGWGSKEKLFAQISRRFGFKLVPVVLADGHYAIDVDNQRTLDVTEKILRRREGDRSGGAAAPNPAASG</sequence>
<evidence type="ECO:0000313" key="3">
    <source>
        <dbReference type="EMBL" id="SHN59900.1"/>
    </source>
</evidence>
<dbReference type="RefSeq" id="WP_072674792.1">
    <property type="nucleotide sequence ID" value="NZ_FRDF01000011.1"/>
</dbReference>
<dbReference type="AlphaFoldDB" id="A0A1M7SN75"/>
<accession>A0A1M7SN75</accession>